<dbReference type="RefSeq" id="YP_001522797.1">
    <property type="nucleotide sequence ID" value="NC_009935.1"/>
</dbReference>
<protein>
    <recommendedName>
        <fullName evidence="4">Transmembrane protein</fullName>
    </recommendedName>
</protein>
<dbReference type="GeneID" id="5687446"/>
<evidence type="ECO:0000313" key="3">
    <source>
        <dbReference type="Proteomes" id="UP000002090"/>
    </source>
</evidence>
<keyword evidence="1" id="KW-0472">Membrane</keyword>
<dbReference type="Proteomes" id="UP000002090">
    <property type="component" value="Segment"/>
</dbReference>
<keyword evidence="1" id="KW-1133">Transmembrane helix</keyword>
<name>Q0E657_9CAUD</name>
<keyword evidence="3" id="KW-1185">Reference proteome</keyword>
<dbReference type="OrthoDB" id="25754at10239"/>
<reference evidence="2 3" key="1">
    <citation type="journal article" date="2006" name="J. Bacteriol.">
        <title>Genomic analysis of Pseudomonas aeruginosa phages LKD16 and LKA1: establishment of the phiKMV subgroup within the T7 supergroup.</title>
        <authorList>
            <person name="Ceyssens P.J."/>
            <person name="Lavigne R."/>
            <person name="Mattheus W."/>
            <person name="Chibeu A."/>
            <person name="Hertveldt K."/>
            <person name="Mast J."/>
            <person name="Robben J."/>
            <person name="Volckaert G."/>
        </authorList>
    </citation>
    <scope>NUCLEOTIDE SEQUENCE</scope>
</reference>
<organism evidence="2 3">
    <name type="scientific">Pseudomonas phage LKD16</name>
    <dbReference type="NCBI Taxonomy" id="386792"/>
    <lineage>
        <taxon>Viruses</taxon>
        <taxon>Duplodnaviria</taxon>
        <taxon>Heunggongvirae</taxon>
        <taxon>Uroviricota</taxon>
        <taxon>Caudoviricetes</taxon>
        <taxon>Autographivirales</taxon>
        <taxon>Autoscriptoviridae</taxon>
        <taxon>Krylovirinae</taxon>
        <taxon>Phikmvvirus</taxon>
        <taxon>Phikmvvirus LKD16</taxon>
    </lineage>
</organism>
<dbReference type="KEGG" id="vg:5687446"/>
<accession>Q0E657</accession>
<evidence type="ECO:0000313" key="2">
    <source>
        <dbReference type="EMBL" id="CAK25942.1"/>
    </source>
</evidence>
<evidence type="ECO:0000256" key="1">
    <source>
        <dbReference type="SAM" id="Phobius"/>
    </source>
</evidence>
<sequence>MTMAVIVTVLGLYVILGILAFAVYCIAVAPPFENPNEEQFQDACLLGCVWPLAVVALVFLSIRSFVWGVRGGLRRHLSKK</sequence>
<proteinExistence type="predicted"/>
<feature type="transmembrane region" description="Helical" evidence="1">
    <location>
        <begin position="49"/>
        <end position="69"/>
    </location>
</feature>
<dbReference type="EMBL" id="AM265638">
    <property type="protein sequence ID" value="CAK25942.1"/>
    <property type="molecule type" value="Genomic_DNA"/>
</dbReference>
<evidence type="ECO:0008006" key="4">
    <source>
        <dbReference type="Google" id="ProtNLM"/>
    </source>
</evidence>
<feature type="transmembrane region" description="Helical" evidence="1">
    <location>
        <begin position="7"/>
        <end position="29"/>
    </location>
</feature>
<keyword evidence="1" id="KW-0812">Transmembrane</keyword>